<accession>A0A1H9U3I5</accession>
<evidence type="ECO:0000313" key="4">
    <source>
        <dbReference type="Proteomes" id="UP000198815"/>
    </source>
</evidence>
<name>A0A1H9U3I5_9ACTN</name>
<evidence type="ECO:0000259" key="2">
    <source>
        <dbReference type="SMART" id="SM00834"/>
    </source>
</evidence>
<evidence type="ECO:0000256" key="1">
    <source>
        <dbReference type="SAM" id="MobiDB-lite"/>
    </source>
</evidence>
<dbReference type="InterPro" id="IPR013429">
    <property type="entry name" value="Regulatory_FmdB_Zinc_ribbon"/>
</dbReference>
<dbReference type="NCBIfam" id="TIGR02605">
    <property type="entry name" value="CxxC_CxxC_SSSS"/>
    <property type="match status" value="1"/>
</dbReference>
<organism evidence="3 4">
    <name type="scientific">Propionibacterium cyclohexanicum</name>
    <dbReference type="NCBI Taxonomy" id="64702"/>
    <lineage>
        <taxon>Bacteria</taxon>
        <taxon>Bacillati</taxon>
        <taxon>Actinomycetota</taxon>
        <taxon>Actinomycetes</taxon>
        <taxon>Propionibacteriales</taxon>
        <taxon>Propionibacteriaceae</taxon>
        <taxon>Propionibacterium</taxon>
    </lineage>
</organism>
<dbReference type="EMBL" id="FOGZ01000038">
    <property type="protein sequence ID" value="SES04065.1"/>
    <property type="molecule type" value="Genomic_DNA"/>
</dbReference>
<dbReference type="Proteomes" id="UP000198815">
    <property type="component" value="Unassembled WGS sequence"/>
</dbReference>
<protein>
    <submittedName>
        <fullName evidence="3">Putative regulatory protein, FmdB family</fullName>
    </submittedName>
</protein>
<evidence type="ECO:0000313" key="3">
    <source>
        <dbReference type="EMBL" id="SES04065.1"/>
    </source>
</evidence>
<dbReference type="PANTHER" id="PTHR34404">
    <property type="entry name" value="REGULATORY PROTEIN, FMDB FAMILY"/>
    <property type="match status" value="1"/>
</dbReference>
<keyword evidence="4" id="KW-1185">Reference proteome</keyword>
<dbReference type="AlphaFoldDB" id="A0A1H9U3I5"/>
<gene>
    <name evidence="3" type="ORF">SAMN05443377_1386</name>
</gene>
<feature type="domain" description="Putative regulatory protein FmdB zinc ribbon" evidence="2">
    <location>
        <begin position="1"/>
        <end position="41"/>
    </location>
</feature>
<dbReference type="SMART" id="SM00834">
    <property type="entry name" value="CxxC_CXXC_SSSS"/>
    <property type="match status" value="1"/>
</dbReference>
<dbReference type="Pfam" id="PF09723">
    <property type="entry name" value="Zn_ribbon_8"/>
    <property type="match status" value="1"/>
</dbReference>
<feature type="compositionally biased region" description="Low complexity" evidence="1">
    <location>
        <begin position="62"/>
        <end position="111"/>
    </location>
</feature>
<sequence>MPNYEYACTSCGEHLEVFQKFTDKALTVCPQCSGQLRKVFSPVGVVFKGSGFYATDNRTSGKTSAALPAASASSDSDSSSSAESSSSADSTPKADASATSTSTSTPEAKVA</sequence>
<dbReference type="RefSeq" id="WP_091971443.1">
    <property type="nucleotide sequence ID" value="NZ_FOGZ01000038.1"/>
</dbReference>
<dbReference type="PANTHER" id="PTHR34404:SF2">
    <property type="entry name" value="CONSERVED SERINE RICH PROTEIN"/>
    <property type="match status" value="1"/>
</dbReference>
<reference evidence="3 4" key="1">
    <citation type="submission" date="2016-10" db="EMBL/GenBank/DDBJ databases">
        <authorList>
            <person name="de Groot N.N."/>
        </authorList>
    </citation>
    <scope>NUCLEOTIDE SEQUENCE [LARGE SCALE GENOMIC DNA]</scope>
    <source>
        <strain evidence="3 4">DSM 16859</strain>
    </source>
</reference>
<feature type="region of interest" description="Disordered" evidence="1">
    <location>
        <begin position="55"/>
        <end position="111"/>
    </location>
</feature>
<dbReference type="OrthoDB" id="9813321at2"/>
<proteinExistence type="predicted"/>
<dbReference type="STRING" id="64702.SAMN05443377_1386"/>